<evidence type="ECO:0000259" key="6">
    <source>
        <dbReference type="PROSITE" id="PS50850"/>
    </source>
</evidence>
<evidence type="ECO:0000313" key="8">
    <source>
        <dbReference type="Proteomes" id="UP000290759"/>
    </source>
</evidence>
<feature type="transmembrane region" description="Helical" evidence="5">
    <location>
        <begin position="266"/>
        <end position="286"/>
    </location>
</feature>
<feature type="transmembrane region" description="Helical" evidence="5">
    <location>
        <begin position="360"/>
        <end position="383"/>
    </location>
</feature>
<evidence type="ECO:0000256" key="2">
    <source>
        <dbReference type="ARBA" id="ARBA00022692"/>
    </source>
</evidence>
<dbReference type="InterPro" id="IPR011701">
    <property type="entry name" value="MFS"/>
</dbReference>
<keyword evidence="8" id="KW-1185">Reference proteome</keyword>
<dbReference type="InterPro" id="IPR020846">
    <property type="entry name" value="MFS_dom"/>
</dbReference>
<dbReference type="PROSITE" id="PS50850">
    <property type="entry name" value="MFS"/>
    <property type="match status" value="1"/>
</dbReference>
<feature type="transmembrane region" description="Helical" evidence="5">
    <location>
        <begin position="109"/>
        <end position="130"/>
    </location>
</feature>
<dbReference type="CDD" id="cd17319">
    <property type="entry name" value="MFS_ExuT_GudP_like"/>
    <property type="match status" value="1"/>
</dbReference>
<feature type="transmembrane region" description="Helical" evidence="5">
    <location>
        <begin position="425"/>
        <end position="446"/>
    </location>
</feature>
<dbReference type="OrthoDB" id="272777at2"/>
<feature type="transmembrane region" description="Helical" evidence="5">
    <location>
        <begin position="84"/>
        <end position="103"/>
    </location>
</feature>
<protein>
    <submittedName>
        <fullName evidence="7">MFS transporter</fullName>
    </submittedName>
</protein>
<sequence length="473" mass="50106">MSVTMRPRDAAVGRVRFTILAMLCIITVLNYADRATLAIAGPALSKSLGLNAVAMGFAFSALGWSYVAAQLPAGWLLDRFGSKLVFFASIVAWSLATALQGIVGMVGATAALGVLIALRLLVGLAEAPSFPANGRVVMAWFPASERGTASALFNAAQYFATIVFAPVMAWIVTRFGWPWVFVSMGALGMLVALVWLLVMHVPALHPRLGKAELDYIERGGALVTMDMPKARSAGPGPAGSAVVPTVADEIDMAQSVRRLLGSRMMLGIYLGQYCINTVTYFFVTWFPVYLVQERHLTILSAGLAASVPAIFGFCGGVIGGFWSDWMVRRGVSLTLARKIPICLGLGLSMCMILCNVVETPWLVIAIMAVAFFGKGIGALGWAVNSDAAPKEIAGLGGGLFNMLGNMSLITTPIVIGFIVQNTGSFDGALIFVGANALVTVVSYLFVVGEIKRLEIDDGHTSVSRRNSGAPVRS</sequence>
<name>A0A4Q2U2D7_9HYPH</name>
<dbReference type="InterPro" id="IPR036259">
    <property type="entry name" value="MFS_trans_sf"/>
</dbReference>
<dbReference type="NCBIfam" id="TIGR00893">
    <property type="entry name" value="2A0114"/>
    <property type="match status" value="1"/>
</dbReference>
<feature type="transmembrane region" description="Helical" evidence="5">
    <location>
        <begin position="151"/>
        <end position="171"/>
    </location>
</feature>
<feature type="transmembrane region" description="Helical" evidence="5">
    <location>
        <begin position="395"/>
        <end position="419"/>
    </location>
</feature>
<feature type="transmembrane region" description="Helical" evidence="5">
    <location>
        <begin position="335"/>
        <end position="354"/>
    </location>
</feature>
<feature type="domain" description="Major facilitator superfamily (MFS) profile" evidence="6">
    <location>
        <begin position="19"/>
        <end position="451"/>
    </location>
</feature>
<feature type="transmembrane region" description="Helical" evidence="5">
    <location>
        <begin position="298"/>
        <end position="323"/>
    </location>
</feature>
<dbReference type="AlphaFoldDB" id="A0A4Q2U2D7"/>
<proteinExistence type="predicted"/>
<dbReference type="RefSeq" id="WP_129229928.1">
    <property type="nucleotide sequence ID" value="NZ_QYBB01000081.1"/>
</dbReference>
<evidence type="ECO:0000256" key="4">
    <source>
        <dbReference type="ARBA" id="ARBA00023136"/>
    </source>
</evidence>
<accession>A0A4Q2U2D7</accession>
<dbReference type="EMBL" id="QYBB01000081">
    <property type="protein sequence ID" value="RYC28997.1"/>
    <property type="molecule type" value="Genomic_DNA"/>
</dbReference>
<dbReference type="GO" id="GO:0022857">
    <property type="term" value="F:transmembrane transporter activity"/>
    <property type="evidence" value="ECO:0007669"/>
    <property type="project" value="InterPro"/>
</dbReference>
<keyword evidence="2 5" id="KW-0812">Transmembrane</keyword>
<dbReference type="Pfam" id="PF07690">
    <property type="entry name" value="MFS_1"/>
    <property type="match status" value="1"/>
</dbReference>
<feature type="transmembrane region" description="Helical" evidence="5">
    <location>
        <begin position="12"/>
        <end position="32"/>
    </location>
</feature>
<keyword evidence="3 5" id="KW-1133">Transmembrane helix</keyword>
<evidence type="ECO:0000256" key="3">
    <source>
        <dbReference type="ARBA" id="ARBA00022989"/>
    </source>
</evidence>
<feature type="transmembrane region" description="Helical" evidence="5">
    <location>
        <begin position="177"/>
        <end position="198"/>
    </location>
</feature>
<keyword evidence="4 5" id="KW-0472">Membrane</keyword>
<evidence type="ECO:0000313" key="7">
    <source>
        <dbReference type="EMBL" id="RYC28997.1"/>
    </source>
</evidence>
<dbReference type="GO" id="GO:0016020">
    <property type="term" value="C:membrane"/>
    <property type="evidence" value="ECO:0007669"/>
    <property type="project" value="UniProtKB-SubCell"/>
</dbReference>
<dbReference type="Proteomes" id="UP000290759">
    <property type="component" value="Unassembled WGS sequence"/>
</dbReference>
<feature type="transmembrane region" description="Helical" evidence="5">
    <location>
        <begin position="52"/>
        <end position="77"/>
    </location>
</feature>
<dbReference type="Gene3D" id="1.20.1250.20">
    <property type="entry name" value="MFS general substrate transporter like domains"/>
    <property type="match status" value="2"/>
</dbReference>
<evidence type="ECO:0000256" key="5">
    <source>
        <dbReference type="SAM" id="Phobius"/>
    </source>
</evidence>
<comment type="subcellular location">
    <subcellularLocation>
        <location evidence="1">Membrane</location>
        <topology evidence="1">Multi-pass membrane protein</topology>
    </subcellularLocation>
</comment>
<reference evidence="7 8" key="2">
    <citation type="submission" date="2019-02" db="EMBL/GenBank/DDBJ databases">
        <title>'Lichenibacterium ramalinii' gen. nov. sp. nov., 'Lichenibacterium minor' gen. nov. sp. nov.</title>
        <authorList>
            <person name="Pankratov T."/>
        </authorList>
    </citation>
    <scope>NUCLEOTIDE SEQUENCE [LARGE SCALE GENOMIC DNA]</scope>
    <source>
        <strain evidence="7 8">RmlP026</strain>
    </source>
</reference>
<dbReference type="PANTHER" id="PTHR11662:SF399">
    <property type="entry name" value="FI19708P1-RELATED"/>
    <property type="match status" value="1"/>
</dbReference>
<dbReference type="InterPro" id="IPR050382">
    <property type="entry name" value="MFS_Na/Anion_cotransporter"/>
</dbReference>
<organism evidence="7 8">
    <name type="scientific">Lichenibacterium minor</name>
    <dbReference type="NCBI Taxonomy" id="2316528"/>
    <lineage>
        <taxon>Bacteria</taxon>
        <taxon>Pseudomonadati</taxon>
        <taxon>Pseudomonadota</taxon>
        <taxon>Alphaproteobacteria</taxon>
        <taxon>Hyphomicrobiales</taxon>
        <taxon>Lichenihabitantaceae</taxon>
        <taxon>Lichenibacterium</taxon>
    </lineage>
</organism>
<comment type="caution">
    <text evidence="7">The sequence shown here is derived from an EMBL/GenBank/DDBJ whole genome shotgun (WGS) entry which is preliminary data.</text>
</comment>
<reference evidence="7 8" key="1">
    <citation type="submission" date="2018-12" db="EMBL/GenBank/DDBJ databases">
        <authorList>
            <person name="Grouzdev D.S."/>
            <person name="Krutkina M.S."/>
        </authorList>
    </citation>
    <scope>NUCLEOTIDE SEQUENCE [LARGE SCALE GENOMIC DNA]</scope>
    <source>
        <strain evidence="7 8">RmlP026</strain>
    </source>
</reference>
<dbReference type="SUPFAM" id="SSF103473">
    <property type="entry name" value="MFS general substrate transporter"/>
    <property type="match status" value="1"/>
</dbReference>
<gene>
    <name evidence="7" type="ORF">D3273_26300</name>
</gene>
<evidence type="ECO:0000256" key="1">
    <source>
        <dbReference type="ARBA" id="ARBA00004141"/>
    </source>
</evidence>
<dbReference type="PANTHER" id="PTHR11662">
    <property type="entry name" value="SOLUTE CARRIER FAMILY 17"/>
    <property type="match status" value="1"/>
</dbReference>